<sequence>MTGGTGSPATVGPRDVAGWIDALHRIVPTPGRYARFDTGLDSALAIMRCSPDVLDRLMREGLRYRTDGDRVLFDDSDIRNLAVASGSGGSVPELVQRYLFRFAVAKPAEWVDERAWAIRNLGACPDVSDCREPWEFAPLAAGDFGGSSRNERTVTGADVDASGVGVDGHRPLAEFSATVRTVGAVREVRNRLVRDAFHESLDEMRTGRMIFQSMPLALRTDPAAARENGMANCISVSLHLERVFTDAGLEARSRKGYLMGVLGSDHSWVEVREDGEWKVVDPVFALLGLRQGASDEFVEFCLGSVPNRLVPCDCPANQETARHTHQQSPAPTRNVVLVNPLKEMA</sequence>
<proteinExistence type="predicted"/>
<protein>
    <recommendedName>
        <fullName evidence="3">Transglutaminase-like domain-containing protein</fullName>
    </recommendedName>
</protein>
<comment type="caution">
    <text evidence="1">The sequence shown here is derived from an EMBL/GenBank/DDBJ whole genome shotgun (WGS) entry which is preliminary data.</text>
</comment>
<accession>A0ABV6TF65</accession>
<evidence type="ECO:0000313" key="2">
    <source>
        <dbReference type="Proteomes" id="UP001589887"/>
    </source>
</evidence>
<keyword evidence="2" id="KW-1185">Reference proteome</keyword>
<evidence type="ECO:0008006" key="3">
    <source>
        <dbReference type="Google" id="ProtNLM"/>
    </source>
</evidence>
<organism evidence="1 2">
    <name type="scientific">Streptomyces noboritoensis</name>
    <dbReference type="NCBI Taxonomy" id="67337"/>
    <lineage>
        <taxon>Bacteria</taxon>
        <taxon>Bacillati</taxon>
        <taxon>Actinomycetota</taxon>
        <taxon>Actinomycetes</taxon>
        <taxon>Kitasatosporales</taxon>
        <taxon>Streptomycetaceae</taxon>
        <taxon>Streptomyces</taxon>
    </lineage>
</organism>
<dbReference type="EMBL" id="JBHMQV010000009">
    <property type="protein sequence ID" value="MFC0843799.1"/>
    <property type="molecule type" value="Genomic_DNA"/>
</dbReference>
<dbReference type="Proteomes" id="UP001589887">
    <property type="component" value="Unassembled WGS sequence"/>
</dbReference>
<reference evidence="1 2" key="1">
    <citation type="submission" date="2024-09" db="EMBL/GenBank/DDBJ databases">
        <authorList>
            <person name="Sun Q."/>
            <person name="Mori K."/>
        </authorList>
    </citation>
    <scope>NUCLEOTIDE SEQUENCE [LARGE SCALE GENOMIC DNA]</scope>
    <source>
        <strain evidence="1 2">JCM 4557</strain>
    </source>
</reference>
<evidence type="ECO:0000313" key="1">
    <source>
        <dbReference type="EMBL" id="MFC0843799.1"/>
    </source>
</evidence>
<dbReference type="RefSeq" id="WP_394317545.1">
    <property type="nucleotide sequence ID" value="NZ_JBHMQV010000009.1"/>
</dbReference>
<dbReference type="SUPFAM" id="SSF54001">
    <property type="entry name" value="Cysteine proteinases"/>
    <property type="match status" value="1"/>
</dbReference>
<name>A0ABV6TF65_9ACTN</name>
<gene>
    <name evidence="1" type="ORF">ACFH04_08735</name>
</gene>
<dbReference type="InterPro" id="IPR038765">
    <property type="entry name" value="Papain-like_cys_pep_sf"/>
</dbReference>